<organism evidence="2 3">
    <name type="scientific">Flavobacterium succinicans</name>
    <dbReference type="NCBI Taxonomy" id="29536"/>
    <lineage>
        <taxon>Bacteria</taxon>
        <taxon>Pseudomonadati</taxon>
        <taxon>Bacteroidota</taxon>
        <taxon>Flavobacteriia</taxon>
        <taxon>Flavobacteriales</taxon>
        <taxon>Flavobacteriaceae</taxon>
        <taxon>Flavobacterium</taxon>
    </lineage>
</organism>
<keyword evidence="1" id="KW-0812">Transmembrane</keyword>
<keyword evidence="3" id="KW-1185">Reference proteome</keyword>
<sequence>MGAFLFYIKNFAIPILVIVILFVSILLLTKRFYNQWLYRLKKKYRVIIQQFLIEIVIHDYDKQELKAKLKDFRKAIPFKRNWCKIIVINEMIRLKKNIKGDKTTIISLLYKSLNLNKYSSKLIHDFRPYKKCIGFYHFQMMKYTKGKHQILPFLNSENDLIQSNATISFIALIDLNQEQLSHVPDKISKLNQIKIMDIFFEIKKDYPKNLDFFLEADKSSLIELGLKIVTYFNNRNASKRIIQLLNYPVESTRIEALIAASKLYLQEAEEPILNKINIYSKKAQIKCYWCLAEIGSHSTTTYIKSSFKHINDPEIQLAAMYCILKIDPILAQNMASCNNEYSKMLQHVKSLWM</sequence>
<accession>A0A1I4UD23</accession>
<name>A0A1I4UD23_9FLAO</name>
<keyword evidence="1" id="KW-0472">Membrane</keyword>
<dbReference type="SUPFAM" id="SSF48371">
    <property type="entry name" value="ARM repeat"/>
    <property type="match status" value="1"/>
</dbReference>
<reference evidence="3" key="1">
    <citation type="submission" date="2016-10" db="EMBL/GenBank/DDBJ databases">
        <authorList>
            <person name="Varghese N."/>
            <person name="Submissions S."/>
        </authorList>
    </citation>
    <scope>NUCLEOTIDE SEQUENCE [LARGE SCALE GENOMIC DNA]</scope>
    <source>
        <strain evidence="3">DSM 4002</strain>
    </source>
</reference>
<keyword evidence="1" id="KW-1133">Transmembrane helix</keyword>
<evidence type="ECO:0000313" key="2">
    <source>
        <dbReference type="EMBL" id="SFM86884.1"/>
    </source>
</evidence>
<proteinExistence type="predicted"/>
<dbReference type="EMBL" id="FOUT01000003">
    <property type="protein sequence ID" value="SFM86884.1"/>
    <property type="molecule type" value="Genomic_DNA"/>
</dbReference>
<gene>
    <name evidence="2" type="ORF">SAMN05444143_103113</name>
</gene>
<dbReference type="eggNOG" id="COG1413">
    <property type="taxonomic scope" value="Bacteria"/>
</dbReference>
<evidence type="ECO:0000313" key="3">
    <source>
        <dbReference type="Proteomes" id="UP000182961"/>
    </source>
</evidence>
<evidence type="ECO:0008006" key="4">
    <source>
        <dbReference type="Google" id="ProtNLM"/>
    </source>
</evidence>
<feature type="transmembrane region" description="Helical" evidence="1">
    <location>
        <begin position="12"/>
        <end position="33"/>
    </location>
</feature>
<dbReference type="Proteomes" id="UP000182961">
    <property type="component" value="Unassembled WGS sequence"/>
</dbReference>
<dbReference type="InterPro" id="IPR016024">
    <property type="entry name" value="ARM-type_fold"/>
</dbReference>
<dbReference type="AlphaFoldDB" id="A0A1I4UD23"/>
<protein>
    <recommendedName>
        <fullName evidence="4">HEAT repeat domain-containing protein</fullName>
    </recommendedName>
</protein>
<evidence type="ECO:0000256" key="1">
    <source>
        <dbReference type="SAM" id="Phobius"/>
    </source>
</evidence>